<feature type="region of interest" description="Disordered" evidence="2">
    <location>
        <begin position="1"/>
        <end position="102"/>
    </location>
</feature>
<feature type="compositionally biased region" description="Basic and acidic residues" evidence="2">
    <location>
        <begin position="219"/>
        <end position="228"/>
    </location>
</feature>
<dbReference type="STRING" id="41688.A0A2N3NK87"/>
<dbReference type="Proteomes" id="UP000233524">
    <property type="component" value="Unassembled WGS sequence"/>
</dbReference>
<dbReference type="InterPro" id="IPR025066">
    <property type="entry name" value="CCDC174-like"/>
</dbReference>
<dbReference type="InParanoid" id="A0A2N3NK87"/>
<comment type="caution">
    <text evidence="3">The sequence shown here is derived from an EMBL/GenBank/DDBJ whole genome shotgun (WGS) entry which is preliminary data.</text>
</comment>
<dbReference type="GO" id="GO:0005634">
    <property type="term" value="C:nucleus"/>
    <property type="evidence" value="ECO:0007669"/>
    <property type="project" value="TreeGrafter"/>
</dbReference>
<feature type="compositionally biased region" description="Polar residues" evidence="2">
    <location>
        <begin position="71"/>
        <end position="83"/>
    </location>
</feature>
<feature type="region of interest" description="Disordered" evidence="2">
    <location>
        <begin position="259"/>
        <end position="293"/>
    </location>
</feature>
<organism evidence="3 4">
    <name type="scientific">Lomentospora prolificans</name>
    <dbReference type="NCBI Taxonomy" id="41688"/>
    <lineage>
        <taxon>Eukaryota</taxon>
        <taxon>Fungi</taxon>
        <taxon>Dikarya</taxon>
        <taxon>Ascomycota</taxon>
        <taxon>Pezizomycotina</taxon>
        <taxon>Sordariomycetes</taxon>
        <taxon>Hypocreomycetidae</taxon>
        <taxon>Microascales</taxon>
        <taxon>Microascaceae</taxon>
        <taxon>Lomentospora</taxon>
    </lineage>
</organism>
<dbReference type="Pfam" id="PF13300">
    <property type="entry name" value="DUF4078"/>
    <property type="match status" value="1"/>
</dbReference>
<dbReference type="AlphaFoldDB" id="A0A2N3NK87"/>
<dbReference type="PANTHER" id="PTHR15885:SF1">
    <property type="entry name" value="COILED-COIL DOMAIN-CONTAINING PROTEIN 174"/>
    <property type="match status" value="1"/>
</dbReference>
<evidence type="ECO:0000256" key="2">
    <source>
        <dbReference type="SAM" id="MobiDB-lite"/>
    </source>
</evidence>
<reference evidence="3 4" key="1">
    <citation type="journal article" date="2017" name="G3 (Bethesda)">
        <title>First Draft Genome Sequence of the Pathogenic Fungus Lomentospora prolificans (Formerly Scedosporium prolificans).</title>
        <authorList>
            <person name="Luo R."/>
            <person name="Zimin A."/>
            <person name="Workman R."/>
            <person name="Fan Y."/>
            <person name="Pertea G."/>
            <person name="Grossman N."/>
            <person name="Wear M.P."/>
            <person name="Jia B."/>
            <person name="Miller H."/>
            <person name="Casadevall A."/>
            <person name="Timp W."/>
            <person name="Zhang S.X."/>
            <person name="Salzberg S.L."/>
        </authorList>
    </citation>
    <scope>NUCLEOTIDE SEQUENCE [LARGE SCALE GENOMIC DNA]</scope>
    <source>
        <strain evidence="3 4">JHH-5317</strain>
    </source>
</reference>
<dbReference type="VEuPathDB" id="FungiDB:jhhlp_000199"/>
<evidence type="ECO:0000313" key="4">
    <source>
        <dbReference type="Proteomes" id="UP000233524"/>
    </source>
</evidence>
<feature type="region of interest" description="Disordered" evidence="2">
    <location>
        <begin position="219"/>
        <end position="241"/>
    </location>
</feature>
<feature type="compositionally biased region" description="Basic and acidic residues" evidence="2">
    <location>
        <begin position="157"/>
        <end position="178"/>
    </location>
</feature>
<name>A0A2N3NK87_9PEZI</name>
<dbReference type="OrthoDB" id="333551at2759"/>
<protein>
    <submittedName>
        <fullName evidence="3">Uncharacterized protein</fullName>
    </submittedName>
</protein>
<evidence type="ECO:0000256" key="1">
    <source>
        <dbReference type="ARBA" id="ARBA00023054"/>
    </source>
</evidence>
<accession>A0A2N3NK87</accession>
<keyword evidence="1" id="KW-0175">Coiled coil</keyword>
<dbReference type="EMBL" id="NLAX01000002">
    <property type="protein sequence ID" value="PKS12859.1"/>
    <property type="molecule type" value="Genomic_DNA"/>
</dbReference>
<feature type="compositionally biased region" description="Acidic residues" evidence="2">
    <location>
        <begin position="142"/>
        <end position="156"/>
    </location>
</feature>
<sequence>MPQDPDLYGRRPAKKRKQDAGSANSLDFAVQMTALMSDGLDPTNASRRGRRVESRKHGTRAGTSDIEPKSLRTQNRIKSQKTTGAGAESSELDRSREKMKEKARLYSDMKRGLFTPKDSEGDPLVDFDRKWVEEGKHSSDSDSLDEEDEEIIEFEDEFGRTRRGTKAEKMRMERRKEQSLIGTEELESMSARPAAPKKLIYGDAIQSMAFNPEDPEKMMELAQKRDRSATPPESTHYDADAELRDKGVGFYKFSKDKETRKAQLDSLDEQRRATEASRATRKEQMTARQQEIEARKRAIEARKAKKMADSFLDTLAGDI</sequence>
<proteinExistence type="predicted"/>
<keyword evidence="4" id="KW-1185">Reference proteome</keyword>
<evidence type="ECO:0000313" key="3">
    <source>
        <dbReference type="EMBL" id="PKS12859.1"/>
    </source>
</evidence>
<gene>
    <name evidence="3" type="ORF">jhhlp_000199</name>
</gene>
<dbReference type="PANTHER" id="PTHR15885">
    <property type="entry name" value="COILED-COIL DOMAIN-CONTAINING PROTEIN 174"/>
    <property type="match status" value="1"/>
</dbReference>
<feature type="region of interest" description="Disordered" evidence="2">
    <location>
        <begin position="133"/>
        <end position="192"/>
    </location>
</feature>
<feature type="compositionally biased region" description="Basic and acidic residues" evidence="2">
    <location>
        <begin position="91"/>
        <end position="102"/>
    </location>
</feature>